<name>A0A438WGP3_HELPX</name>
<gene>
    <name evidence="2" type="ORF">EC518_12510</name>
</gene>
<dbReference type="AlphaFoldDB" id="A0A438WGP3"/>
<keyword evidence="1" id="KW-0472">Membrane</keyword>
<dbReference type="EMBL" id="RJGP01001146">
    <property type="protein sequence ID" value="RVZ23514.1"/>
    <property type="molecule type" value="Genomic_DNA"/>
</dbReference>
<sequence length="53" mass="5857">AYHGISLLGRLNQMHAEFIDVSIHFYALIAIFIASFIGSVFKLSSLKKACENA</sequence>
<evidence type="ECO:0000313" key="3">
    <source>
        <dbReference type="Proteomes" id="UP000289022"/>
    </source>
</evidence>
<evidence type="ECO:0000256" key="1">
    <source>
        <dbReference type="SAM" id="Phobius"/>
    </source>
</evidence>
<comment type="caution">
    <text evidence="2">The sequence shown here is derived from an EMBL/GenBank/DDBJ whole genome shotgun (WGS) entry which is preliminary data.</text>
</comment>
<reference evidence="2 3" key="1">
    <citation type="submission" date="2018-11" db="EMBL/GenBank/DDBJ databases">
        <title>Genetic determinants and prediction of antibiotic resistance phenotypes in Helicobacter pylori.</title>
        <authorList>
            <person name="Wagner K."/>
        </authorList>
    </citation>
    <scope>NUCLEOTIDE SEQUENCE [LARGE SCALE GENOMIC DNA]</scope>
    <source>
        <strain evidence="2 3">ZH70</strain>
    </source>
</reference>
<evidence type="ECO:0000313" key="2">
    <source>
        <dbReference type="EMBL" id="RVZ23514.1"/>
    </source>
</evidence>
<feature type="transmembrane region" description="Helical" evidence="1">
    <location>
        <begin position="23"/>
        <end position="41"/>
    </location>
</feature>
<organism evidence="2 3">
    <name type="scientific">Helicobacter pylori</name>
    <name type="common">Campylobacter pylori</name>
    <dbReference type="NCBI Taxonomy" id="210"/>
    <lineage>
        <taxon>Bacteria</taxon>
        <taxon>Pseudomonadati</taxon>
        <taxon>Campylobacterota</taxon>
        <taxon>Epsilonproteobacteria</taxon>
        <taxon>Campylobacterales</taxon>
        <taxon>Helicobacteraceae</taxon>
        <taxon>Helicobacter</taxon>
    </lineage>
</organism>
<proteinExistence type="predicted"/>
<protein>
    <submittedName>
        <fullName evidence="2">ABC transporter permease</fullName>
    </submittedName>
</protein>
<keyword evidence="1" id="KW-1133">Transmembrane helix</keyword>
<dbReference type="Proteomes" id="UP000289022">
    <property type="component" value="Unassembled WGS sequence"/>
</dbReference>
<keyword evidence="1" id="KW-0812">Transmembrane</keyword>
<feature type="non-terminal residue" evidence="2">
    <location>
        <position position="1"/>
    </location>
</feature>
<accession>A0A438WGP3</accession>